<keyword evidence="2" id="KW-0732">Signal</keyword>
<dbReference type="PANTHER" id="PTHR37397:SF1">
    <property type="entry name" value="LTD DOMAIN-CONTAINING PROTEIN"/>
    <property type="match status" value="1"/>
</dbReference>
<dbReference type="PANTHER" id="PTHR37397">
    <property type="entry name" value="SI:CH211-183D21.1"/>
    <property type="match status" value="1"/>
</dbReference>
<feature type="chain" id="PRO_5007585790" description="LTD domain-containing protein" evidence="2">
    <location>
        <begin position="28"/>
        <end position="1078"/>
    </location>
</feature>
<dbReference type="Proteomes" id="UP000050525">
    <property type="component" value="Unassembled WGS sequence"/>
</dbReference>
<feature type="domain" description="LTD" evidence="3">
    <location>
        <begin position="34"/>
        <end position="177"/>
    </location>
</feature>
<keyword evidence="1" id="KW-1133">Transmembrane helix</keyword>
<feature type="transmembrane region" description="Helical" evidence="1">
    <location>
        <begin position="1034"/>
        <end position="1056"/>
    </location>
</feature>
<dbReference type="EMBL" id="AKHW03003917">
    <property type="protein sequence ID" value="KYO32448.1"/>
    <property type="molecule type" value="Genomic_DNA"/>
</dbReference>
<evidence type="ECO:0000313" key="5">
    <source>
        <dbReference type="Proteomes" id="UP000050525"/>
    </source>
</evidence>
<feature type="signal peptide" evidence="2">
    <location>
        <begin position="1"/>
        <end position="27"/>
    </location>
</feature>
<dbReference type="PROSITE" id="PS51841">
    <property type="entry name" value="LTD"/>
    <property type="match status" value="2"/>
</dbReference>
<evidence type="ECO:0000256" key="2">
    <source>
        <dbReference type="SAM" id="SignalP"/>
    </source>
</evidence>
<dbReference type="eggNOG" id="ENOG502QRDS">
    <property type="taxonomic scope" value="Eukaryota"/>
</dbReference>
<dbReference type="AlphaFoldDB" id="A0A151N6M5"/>
<feature type="domain" description="LTD" evidence="3">
    <location>
        <begin position="530"/>
        <end position="661"/>
    </location>
</feature>
<name>A0A151N6M5_ALLMI</name>
<dbReference type="InterPro" id="IPR001322">
    <property type="entry name" value="Lamin_tail_dom"/>
</dbReference>
<proteinExistence type="predicted"/>
<keyword evidence="1" id="KW-0472">Membrane</keyword>
<protein>
    <recommendedName>
        <fullName evidence="3">LTD domain-containing protein</fullName>
    </recommendedName>
</protein>
<keyword evidence="1" id="KW-0812">Transmembrane</keyword>
<evidence type="ECO:0000313" key="4">
    <source>
        <dbReference type="EMBL" id="KYO32448.1"/>
    </source>
</evidence>
<sequence>MGASSMGAGQLTGVMLMVCIWLLMVAAQNLIKNPRDQKTEHALLINEINADNPGEDTSEFVELYHTSGQAAPLDGYYLIFYNGNGNLAYRILNLKGYTTDSQGFFLIGSSTVQPRPSVIFPKNTIQNGPDAIALYYGKENFQEGMHVTSDGLVDALVHKSKKTDRADVLLSVLTPDRDAFLEDPSFRILDESIERCRGTDSQWVFQVAMPSPGRDNHCIPSSQLNASAALINEVHPMSFPGEFEFIELQGPPSTMLRDLVLVLIEGLTKEVYFFMDVYGKTSPDGLLLIGSVQDKTPVDLPFPKNSSSPLLKTGSNAIALYVGNSSSFALGQAVSTSNLLDALVYTNNERVDPELLEILTPGKFAYENKWYQLGDVSMSRCSCCSVTQDPSVYVLSSPTPSEFNDCPSTRYSQSISLCLYTADCQQWVLRSYEIQMALAQALDKLCNCGTSVAYFKDPSATCQAMGLVFSMLLTAKSTQQLSSLAQAFRSLLQSPEAANFSNWNATVEKACLKDAHVTESPPGASSEKSAVMHEPPSQLPKLLINEVNPDNPGGREDTEYVELFYTGQTHFNLKDYWLVLYNGKNNQAYKVVNLTGYHTNEQGYFLVGSEGVTPKPVIILPPNTIQNGADAIALYYSTTLSYRGSMVVTEEGLVDAVVYTARASDRADKLLRILAPGQNILYEDDSHSSQDESLSRCNDLTPRLHSSFQVTVITPFRENNCTNSSVLPSSIPPILINELSLTNSTIPYQFIELKGKPGASLGGYSLVFFSGIDGKAYSSIPLKGTFRNTGLFVIAPEGGPTPDLLLPSVKDALSIRQGSSAVAVYNRYQARSPQGMVATLANLVDALVYTWESNTGRGQLDLFGPSHFLPCPKDRSVSLSRCCNMSATLVYAVSDPTPGLENICPLRSLAEDLNICLMTPNCSTWTLNPEQMLDSLEKVLMTSIEENCSCGVSQFYLQELNFTCIGSILKLSGQVWARSLKQQHKIISWRKEFTSSPHPLSVDGSMLRTNVECATPKQPASEASSVTSLEGWEIALFVLGALLLILVLAGLAFYYIKRYPQNYTNIEMNDRRQIAADF</sequence>
<reference evidence="4 5" key="1">
    <citation type="journal article" date="2012" name="Genome Biol.">
        <title>Sequencing three crocodilian genomes to illuminate the evolution of archosaurs and amniotes.</title>
        <authorList>
            <person name="St John J.A."/>
            <person name="Braun E.L."/>
            <person name="Isberg S.R."/>
            <person name="Miles L.G."/>
            <person name="Chong A.Y."/>
            <person name="Gongora J."/>
            <person name="Dalzell P."/>
            <person name="Moran C."/>
            <person name="Bed'hom B."/>
            <person name="Abzhanov A."/>
            <person name="Burgess S.C."/>
            <person name="Cooksey A.M."/>
            <person name="Castoe T.A."/>
            <person name="Crawford N.G."/>
            <person name="Densmore L.D."/>
            <person name="Drew J.C."/>
            <person name="Edwards S.V."/>
            <person name="Faircloth B.C."/>
            <person name="Fujita M.K."/>
            <person name="Greenwold M.J."/>
            <person name="Hoffmann F.G."/>
            <person name="Howard J.M."/>
            <person name="Iguchi T."/>
            <person name="Janes D.E."/>
            <person name="Khan S.Y."/>
            <person name="Kohno S."/>
            <person name="de Koning A.J."/>
            <person name="Lance S.L."/>
            <person name="McCarthy F.M."/>
            <person name="McCormack J.E."/>
            <person name="Merchant M.E."/>
            <person name="Peterson D.G."/>
            <person name="Pollock D.D."/>
            <person name="Pourmand N."/>
            <person name="Raney B.J."/>
            <person name="Roessler K.A."/>
            <person name="Sanford J.R."/>
            <person name="Sawyer R.H."/>
            <person name="Schmidt C.J."/>
            <person name="Triplett E.W."/>
            <person name="Tuberville T.D."/>
            <person name="Venegas-Anaya M."/>
            <person name="Howard J.T."/>
            <person name="Jarvis E.D."/>
            <person name="Guillette L.J.Jr."/>
            <person name="Glenn T.C."/>
            <person name="Green R.E."/>
            <person name="Ray D.A."/>
        </authorList>
    </citation>
    <scope>NUCLEOTIDE SEQUENCE [LARGE SCALE GENOMIC DNA]</scope>
    <source>
        <strain evidence="4">KSC_2009_1</strain>
    </source>
</reference>
<comment type="caution">
    <text evidence="4">The sequence shown here is derived from an EMBL/GenBank/DDBJ whole genome shotgun (WGS) entry which is preliminary data.</text>
</comment>
<keyword evidence="5" id="KW-1185">Reference proteome</keyword>
<dbReference type="PhylomeDB" id="A0A151N6M5"/>
<evidence type="ECO:0000256" key="1">
    <source>
        <dbReference type="SAM" id="Phobius"/>
    </source>
</evidence>
<evidence type="ECO:0000259" key="3">
    <source>
        <dbReference type="PROSITE" id="PS51841"/>
    </source>
</evidence>
<organism evidence="4 5">
    <name type="scientific">Alligator mississippiensis</name>
    <name type="common">American alligator</name>
    <dbReference type="NCBI Taxonomy" id="8496"/>
    <lineage>
        <taxon>Eukaryota</taxon>
        <taxon>Metazoa</taxon>
        <taxon>Chordata</taxon>
        <taxon>Craniata</taxon>
        <taxon>Vertebrata</taxon>
        <taxon>Euteleostomi</taxon>
        <taxon>Archelosauria</taxon>
        <taxon>Archosauria</taxon>
        <taxon>Crocodylia</taxon>
        <taxon>Alligatoridae</taxon>
        <taxon>Alligatorinae</taxon>
        <taxon>Alligator</taxon>
    </lineage>
</organism>
<dbReference type="OrthoDB" id="10069759at2759"/>
<gene>
    <name evidence="4" type="ORF">Y1Q_0020396</name>
</gene>
<dbReference type="KEGG" id="amj:102573323"/>
<accession>A0A151N6M5</accession>